<reference evidence="4" key="1">
    <citation type="journal article" date="2013" name="Nat. Biotechnol.">
        <title>Draft genome sequence of chickpea (Cicer arietinum) provides a resource for trait improvement.</title>
        <authorList>
            <person name="Varshney R.K."/>
            <person name="Song C."/>
            <person name="Saxena R.K."/>
            <person name="Azam S."/>
            <person name="Yu S."/>
            <person name="Sharpe A.G."/>
            <person name="Cannon S."/>
            <person name="Baek J."/>
            <person name="Rosen B.D."/>
            <person name="Tar'an B."/>
            <person name="Millan T."/>
            <person name="Zhang X."/>
            <person name="Ramsay L.D."/>
            <person name="Iwata A."/>
            <person name="Wang Y."/>
            <person name="Nelson W."/>
            <person name="Farmer A.D."/>
            <person name="Gaur P.M."/>
            <person name="Soderlund C."/>
            <person name="Penmetsa R.V."/>
            <person name="Xu C."/>
            <person name="Bharti A.K."/>
            <person name="He W."/>
            <person name="Winter P."/>
            <person name="Zhao S."/>
            <person name="Hane J.K."/>
            <person name="Carrasquilla-Garcia N."/>
            <person name="Condie J.A."/>
            <person name="Upadhyaya H.D."/>
            <person name="Luo M.C."/>
            <person name="Thudi M."/>
            <person name="Gowda C.L."/>
            <person name="Singh N.P."/>
            <person name="Lichtenzveig J."/>
            <person name="Gali K.K."/>
            <person name="Rubio J."/>
            <person name="Nadarajan N."/>
            <person name="Dolezel J."/>
            <person name="Bansal K.C."/>
            <person name="Xu X."/>
            <person name="Edwards D."/>
            <person name="Zhang G."/>
            <person name="Kahl G."/>
            <person name="Gil J."/>
            <person name="Singh K.B."/>
            <person name="Datta S.K."/>
            <person name="Jackson S.A."/>
            <person name="Wang J."/>
            <person name="Cook D.R."/>
        </authorList>
    </citation>
    <scope>NUCLEOTIDE SEQUENCE [LARGE SCALE GENOMIC DNA]</scope>
    <source>
        <strain evidence="4">cv. CDC Frontier</strain>
    </source>
</reference>
<dbReference type="PRINTS" id="PR00320">
    <property type="entry name" value="GPROTEINBRPT"/>
</dbReference>
<dbReference type="PROSITE" id="PS50294">
    <property type="entry name" value="WD_REPEATS_REGION"/>
    <property type="match status" value="3"/>
</dbReference>
<feature type="repeat" description="WD" evidence="3">
    <location>
        <begin position="377"/>
        <end position="409"/>
    </location>
</feature>
<dbReference type="PROSITE" id="PS50082">
    <property type="entry name" value="WD_REPEATS_2"/>
    <property type="match status" value="4"/>
</dbReference>
<dbReference type="RefSeq" id="XP_004498503.1">
    <property type="nucleotide sequence ID" value="XM_004498446.3"/>
</dbReference>
<keyword evidence="1 3" id="KW-0853">WD repeat</keyword>
<reference evidence="5" key="2">
    <citation type="submission" date="2025-08" db="UniProtKB">
        <authorList>
            <consortium name="RefSeq"/>
        </authorList>
    </citation>
    <scope>IDENTIFICATION</scope>
    <source>
        <tissue evidence="5">Etiolated seedlings</tissue>
    </source>
</reference>
<organism evidence="4 5">
    <name type="scientific">Cicer arietinum</name>
    <name type="common">Chickpea</name>
    <name type="synonym">Garbanzo</name>
    <dbReference type="NCBI Taxonomy" id="3827"/>
    <lineage>
        <taxon>Eukaryota</taxon>
        <taxon>Viridiplantae</taxon>
        <taxon>Streptophyta</taxon>
        <taxon>Embryophyta</taxon>
        <taxon>Tracheophyta</taxon>
        <taxon>Spermatophyta</taxon>
        <taxon>Magnoliopsida</taxon>
        <taxon>eudicotyledons</taxon>
        <taxon>Gunneridae</taxon>
        <taxon>Pentapetalae</taxon>
        <taxon>rosids</taxon>
        <taxon>fabids</taxon>
        <taxon>Fabales</taxon>
        <taxon>Fabaceae</taxon>
        <taxon>Papilionoideae</taxon>
        <taxon>50 kb inversion clade</taxon>
        <taxon>NPAAA clade</taxon>
        <taxon>Hologalegina</taxon>
        <taxon>IRL clade</taxon>
        <taxon>Cicereae</taxon>
        <taxon>Cicer</taxon>
    </lineage>
</organism>
<keyword evidence="4" id="KW-1185">Reference proteome</keyword>
<dbReference type="InterPro" id="IPR036322">
    <property type="entry name" value="WD40_repeat_dom_sf"/>
</dbReference>
<dbReference type="PROSITE" id="PS00678">
    <property type="entry name" value="WD_REPEATS_1"/>
    <property type="match status" value="1"/>
</dbReference>
<dbReference type="Proteomes" id="UP000087171">
    <property type="component" value="Chromosome Ca4"/>
</dbReference>
<dbReference type="InterPro" id="IPR040324">
    <property type="entry name" value="WDR44/Dgr2"/>
</dbReference>
<dbReference type="GeneID" id="101515234"/>
<feature type="repeat" description="WD" evidence="3">
    <location>
        <begin position="273"/>
        <end position="314"/>
    </location>
</feature>
<dbReference type="KEGG" id="cam:101515234"/>
<dbReference type="eggNOG" id="KOG0283">
    <property type="taxonomic scope" value="Eukaryota"/>
</dbReference>
<dbReference type="InterPro" id="IPR001680">
    <property type="entry name" value="WD40_rpt"/>
</dbReference>
<dbReference type="PANTHER" id="PTHR14221:SF57">
    <property type="entry name" value="TRANSDUCIN_WD40 REPEAT-LIKE SUPERFAMILY PROTEIN"/>
    <property type="match status" value="1"/>
</dbReference>
<dbReference type="AlphaFoldDB" id="A0A1S2Y2V9"/>
<dbReference type="STRING" id="3827.A0A1S2Y2V9"/>
<protein>
    <submittedName>
        <fullName evidence="5">WD repeat-containing protein 44-like</fullName>
    </submittedName>
</protein>
<name>A0A1S2Y2V9_CICAR</name>
<dbReference type="InterPro" id="IPR020472">
    <property type="entry name" value="WD40_PAC1"/>
</dbReference>
<evidence type="ECO:0000313" key="5">
    <source>
        <dbReference type="RefSeq" id="XP_004498503.1"/>
    </source>
</evidence>
<accession>A0A1S2Y2V9</accession>
<dbReference type="PaxDb" id="3827-XP_004498503.1"/>
<evidence type="ECO:0000256" key="1">
    <source>
        <dbReference type="ARBA" id="ARBA00022574"/>
    </source>
</evidence>
<keyword evidence="2" id="KW-0677">Repeat</keyword>
<evidence type="ECO:0000256" key="2">
    <source>
        <dbReference type="ARBA" id="ARBA00022737"/>
    </source>
</evidence>
<dbReference type="InterPro" id="IPR019775">
    <property type="entry name" value="WD40_repeat_CS"/>
</dbReference>
<proteinExistence type="predicted"/>
<dbReference type="SMART" id="SM00320">
    <property type="entry name" value="WD40"/>
    <property type="match status" value="6"/>
</dbReference>
<sequence>MDRSNDEEVQFFDAQDDVVLMSDANYGVTDNPETDSSPVVEGLLRDFGYELWTRSPHSVRERRSKFLKWMELSLDQRSLENENLVDVREDEMSRMKDGVGSVTESCGFMDDFFSSRSSMSCLSSLSSSMSCLSSLNSSKSGLVENSACQDRDSVSGVGQHVENDDGREVGLDRLVVSDEYENVAGVSPACQREIGKEFEETGVSELRTKKARKGWLRRLRLITCLMDRQQGESNNERQEGGVAFSSCRIQRVKVRQCRKQTKELSALYTGQDIQAHEGPIFTMKFSPDGQYLASAGEDGIVRLWQVVEDERHNEINIPEVDTSCIYFTVNDLSELTPLFIDKDKMSKVKTLKKTSDSACIIFPPKVFRLLEKPLHEFQGHRGEILDLSWSKNNYLLSSSVDKTVRLWQVGRDCCLKVFSHSNYVTCIQFNPVDDNYFISGSIDGKVRIWAIPECHVVDWTDVKEIVTAVCYRPDGQGGIIGSLTGNCRFYNVSDNHLQMQSQLCLLGKKKSPGRGITGFQFLPQDFNKVMVTCADSQVRIVEGLNVIGKFKGLSAGSVMSATLTSDGKHILSASEDSNVYLWNVSDDESRPVKAKKIRSCERFFSDASVAVPWCGLKSENIENAKKLDVLNKRSNQAMCLDPPSSFSLSQDFFLDSFPKGSATWPEEKLPTSSPKSIKSALHKSAYKFLKSSCKSTSNCHAWGLVIVTAGWDGRIKSFHNYGLPVLI</sequence>
<dbReference type="Pfam" id="PF00400">
    <property type="entry name" value="WD40"/>
    <property type="match status" value="4"/>
</dbReference>
<feature type="repeat" description="WD" evidence="3">
    <location>
        <begin position="417"/>
        <end position="449"/>
    </location>
</feature>
<gene>
    <name evidence="5" type="primary">LOC101515234</name>
</gene>
<evidence type="ECO:0000313" key="4">
    <source>
        <dbReference type="Proteomes" id="UP000087171"/>
    </source>
</evidence>
<dbReference type="Gene3D" id="2.130.10.10">
    <property type="entry name" value="YVTN repeat-like/Quinoprotein amine dehydrogenase"/>
    <property type="match status" value="2"/>
</dbReference>
<dbReference type="InterPro" id="IPR015943">
    <property type="entry name" value="WD40/YVTN_repeat-like_dom_sf"/>
</dbReference>
<dbReference type="OrthoDB" id="408728at2759"/>
<feature type="repeat" description="WD" evidence="3">
    <location>
        <begin position="558"/>
        <end position="592"/>
    </location>
</feature>
<dbReference type="PANTHER" id="PTHR14221">
    <property type="entry name" value="WD REPEAT DOMAIN 44"/>
    <property type="match status" value="1"/>
</dbReference>
<evidence type="ECO:0000256" key="3">
    <source>
        <dbReference type="PROSITE-ProRule" id="PRU00221"/>
    </source>
</evidence>
<dbReference type="SUPFAM" id="SSF50978">
    <property type="entry name" value="WD40 repeat-like"/>
    <property type="match status" value="1"/>
</dbReference>